<reference evidence="2" key="1">
    <citation type="journal article" date="2019" name="Int. J. Syst. Evol. Microbiol.">
        <title>The Global Catalogue of Microorganisms (GCM) 10K type strain sequencing project: providing services to taxonomists for standard genome sequencing and annotation.</title>
        <authorList>
            <consortium name="The Broad Institute Genomics Platform"/>
            <consortium name="The Broad Institute Genome Sequencing Center for Infectious Disease"/>
            <person name="Wu L."/>
            <person name="Ma J."/>
        </authorList>
    </citation>
    <scope>NUCLEOTIDE SEQUENCE [LARGE SCALE GENOMIC DNA]</scope>
    <source>
        <strain evidence="2">CGMCC 1.15342</strain>
    </source>
</reference>
<comment type="caution">
    <text evidence="1">The sequence shown here is derived from an EMBL/GenBank/DDBJ whole genome shotgun (WGS) entry which is preliminary data.</text>
</comment>
<dbReference type="RefSeq" id="WP_188752865.1">
    <property type="nucleotide sequence ID" value="NZ_BMIK01000016.1"/>
</dbReference>
<evidence type="ECO:0000313" key="2">
    <source>
        <dbReference type="Proteomes" id="UP000597338"/>
    </source>
</evidence>
<sequence length="116" mass="13078">MKPISELPDSKQQGIEHEMLSYFNQLDELEKASFVGMLRRFVNSQKEGKAIRDEKHHPILFPPGTSFSDKVLYGVKKALRKLCEETAAKGGSLVIKRDGEIQNVPAKELLKTLPEV</sequence>
<gene>
    <name evidence="1" type="ORF">GCM10011386_36050</name>
</gene>
<keyword evidence="2" id="KW-1185">Reference proteome</keyword>
<dbReference type="EMBL" id="BMIK01000016">
    <property type="protein sequence ID" value="GGC40776.1"/>
    <property type="molecule type" value="Genomic_DNA"/>
</dbReference>
<name>A0ABQ1MJF0_9SPHI</name>
<protein>
    <submittedName>
        <fullName evidence="1">Uncharacterized protein</fullName>
    </submittedName>
</protein>
<evidence type="ECO:0000313" key="1">
    <source>
        <dbReference type="EMBL" id="GGC40776.1"/>
    </source>
</evidence>
<proteinExistence type="predicted"/>
<dbReference type="Proteomes" id="UP000597338">
    <property type="component" value="Unassembled WGS sequence"/>
</dbReference>
<accession>A0ABQ1MJF0</accession>
<organism evidence="1 2">
    <name type="scientific">Parapedobacter defluvii</name>
    <dbReference type="NCBI Taxonomy" id="2045106"/>
    <lineage>
        <taxon>Bacteria</taxon>
        <taxon>Pseudomonadati</taxon>
        <taxon>Bacteroidota</taxon>
        <taxon>Sphingobacteriia</taxon>
        <taxon>Sphingobacteriales</taxon>
        <taxon>Sphingobacteriaceae</taxon>
        <taxon>Parapedobacter</taxon>
    </lineage>
</organism>